<protein>
    <submittedName>
        <fullName evidence="3">DUF5683 domain-containing protein</fullName>
    </submittedName>
</protein>
<name>A0ABW5YDP8_9SPHI</name>
<dbReference type="InterPro" id="IPR043738">
    <property type="entry name" value="DUF5683"/>
</dbReference>
<evidence type="ECO:0000313" key="4">
    <source>
        <dbReference type="Proteomes" id="UP001597557"/>
    </source>
</evidence>
<dbReference type="EMBL" id="JBHUPD010000002">
    <property type="protein sequence ID" value="MFD2873435.1"/>
    <property type="molecule type" value="Genomic_DNA"/>
</dbReference>
<feature type="domain" description="DUF5683" evidence="2">
    <location>
        <begin position="65"/>
        <end position="229"/>
    </location>
</feature>
<keyword evidence="4" id="KW-1185">Reference proteome</keyword>
<evidence type="ECO:0000313" key="3">
    <source>
        <dbReference type="EMBL" id="MFD2873435.1"/>
    </source>
</evidence>
<reference evidence="4" key="1">
    <citation type="journal article" date="2019" name="Int. J. Syst. Evol. Microbiol.">
        <title>The Global Catalogue of Microorganisms (GCM) 10K type strain sequencing project: providing services to taxonomists for standard genome sequencing and annotation.</title>
        <authorList>
            <consortium name="The Broad Institute Genomics Platform"/>
            <consortium name="The Broad Institute Genome Sequencing Center for Infectious Disease"/>
            <person name="Wu L."/>
            <person name="Ma J."/>
        </authorList>
    </citation>
    <scope>NUCLEOTIDE SEQUENCE [LARGE SCALE GENOMIC DNA]</scope>
    <source>
        <strain evidence="4">KCTC 22437</strain>
    </source>
</reference>
<keyword evidence="1" id="KW-0732">Signal</keyword>
<sequence length="231" mass="26085">MQKYLFILGFVIAFAFSARAQAPVNPIMPQKSKADSLQEKRDLLKSKPFVPKISSVPRLYHPDSLHSPTKAWHRSVILPGLGQIYNRKYWKVPIIYTGFTLLYLMYKFNAENYDQFLALAKYAQTGTAPNQGDKYYDIYQRIQGSSGANQQALTDATRSYARYRDLAVIIFVAGWGIQTIDAYVDAKFKHSYSMDNDFSVKLRPTLVSPPLNAQSLGSAIIPGLKVTFTLP</sequence>
<comment type="caution">
    <text evidence="3">The sequence shown here is derived from an EMBL/GenBank/DDBJ whole genome shotgun (WGS) entry which is preliminary data.</text>
</comment>
<gene>
    <name evidence="3" type="ORF">ACFS5N_13200</name>
</gene>
<evidence type="ECO:0000256" key="1">
    <source>
        <dbReference type="SAM" id="SignalP"/>
    </source>
</evidence>
<dbReference type="Pfam" id="PF18935">
    <property type="entry name" value="DUF5683"/>
    <property type="match status" value="1"/>
</dbReference>
<dbReference type="Proteomes" id="UP001597557">
    <property type="component" value="Unassembled WGS sequence"/>
</dbReference>
<organism evidence="3 4">
    <name type="scientific">Mucilaginibacter ximonensis</name>
    <dbReference type="NCBI Taxonomy" id="538021"/>
    <lineage>
        <taxon>Bacteria</taxon>
        <taxon>Pseudomonadati</taxon>
        <taxon>Bacteroidota</taxon>
        <taxon>Sphingobacteriia</taxon>
        <taxon>Sphingobacteriales</taxon>
        <taxon>Sphingobacteriaceae</taxon>
        <taxon>Mucilaginibacter</taxon>
    </lineage>
</organism>
<accession>A0ABW5YDP8</accession>
<dbReference type="RefSeq" id="WP_377186174.1">
    <property type="nucleotide sequence ID" value="NZ_JBHUPD010000002.1"/>
</dbReference>
<proteinExistence type="predicted"/>
<feature type="chain" id="PRO_5046794492" evidence="1">
    <location>
        <begin position="21"/>
        <end position="231"/>
    </location>
</feature>
<feature type="signal peptide" evidence="1">
    <location>
        <begin position="1"/>
        <end position="20"/>
    </location>
</feature>
<evidence type="ECO:0000259" key="2">
    <source>
        <dbReference type="Pfam" id="PF18935"/>
    </source>
</evidence>